<reference evidence="1 2" key="1">
    <citation type="submission" date="2018-12" db="EMBL/GenBank/DDBJ databases">
        <authorList>
            <person name="Li K."/>
        </authorList>
    </citation>
    <scope>NUCLEOTIDE SEQUENCE [LARGE SCALE GENOMIC DNA]</scope>
    <source>
        <strain evidence="2">CR22</strain>
    </source>
</reference>
<gene>
    <name evidence="1" type="ORF">EJC51_31315</name>
</gene>
<sequence length="173" mass="18995">MAGQQSRTADEAVCAGQLSIEQRMGEALTEYARDVEPLDEGVLGIRAASAGPACLHLDAEPILLGYLVHRLAPGLRLVRGMPGRLELRHRDGHGRLVFHLDAAAEHVLDVWRRDLATVYPNLVTVHFAGSSHPDAGAESRKLRRRLRDLPVVPSVHDRSEVVQIVRANLNVES</sequence>
<dbReference type="RefSeq" id="WP_126274142.1">
    <property type="nucleotide sequence ID" value="NZ_CP034463.1"/>
</dbReference>
<name>A0A3Q9C2A3_9ACTN</name>
<accession>A0A3Q9C2A3</accession>
<protein>
    <submittedName>
        <fullName evidence="1">Uncharacterized protein</fullName>
    </submittedName>
</protein>
<evidence type="ECO:0000313" key="2">
    <source>
        <dbReference type="Proteomes" id="UP000280197"/>
    </source>
</evidence>
<dbReference type="EMBL" id="CP034463">
    <property type="protein sequence ID" value="AZP20169.1"/>
    <property type="molecule type" value="Genomic_DNA"/>
</dbReference>
<proteinExistence type="predicted"/>
<dbReference type="KEGG" id="saqu:EJC51_31315"/>
<keyword evidence="2" id="KW-1185">Reference proteome</keyword>
<dbReference type="AlphaFoldDB" id="A0A3Q9C2A3"/>
<dbReference type="Proteomes" id="UP000280197">
    <property type="component" value="Chromosome"/>
</dbReference>
<evidence type="ECO:0000313" key="1">
    <source>
        <dbReference type="EMBL" id="AZP20169.1"/>
    </source>
</evidence>
<organism evidence="1 2">
    <name type="scientific">Streptomyces aquilus</name>
    <dbReference type="NCBI Taxonomy" id="2548456"/>
    <lineage>
        <taxon>Bacteria</taxon>
        <taxon>Bacillati</taxon>
        <taxon>Actinomycetota</taxon>
        <taxon>Actinomycetes</taxon>
        <taxon>Kitasatosporales</taxon>
        <taxon>Streptomycetaceae</taxon>
        <taxon>Streptomyces</taxon>
    </lineage>
</organism>